<evidence type="ECO:0000313" key="2">
    <source>
        <dbReference type="Proteomes" id="UP001054945"/>
    </source>
</evidence>
<comment type="caution">
    <text evidence="1">The sequence shown here is derived from an EMBL/GenBank/DDBJ whole genome shotgun (WGS) entry which is preliminary data.</text>
</comment>
<gene>
    <name evidence="1" type="ORF">CEXT_438031</name>
</gene>
<accession>A0AAV4TKN4</accession>
<sequence length="92" mass="11161">MSVVRESQSPKILISRLQEHRKVIENLMRMYEVTVLEVKNSDHPTLLSRLERDIKKKIRDLLYKVLCKEFLVYCYQIKLEFRQNMTNFARSE</sequence>
<keyword evidence="2" id="KW-1185">Reference proteome</keyword>
<organism evidence="1 2">
    <name type="scientific">Caerostris extrusa</name>
    <name type="common">Bark spider</name>
    <name type="synonym">Caerostris bankana</name>
    <dbReference type="NCBI Taxonomy" id="172846"/>
    <lineage>
        <taxon>Eukaryota</taxon>
        <taxon>Metazoa</taxon>
        <taxon>Ecdysozoa</taxon>
        <taxon>Arthropoda</taxon>
        <taxon>Chelicerata</taxon>
        <taxon>Arachnida</taxon>
        <taxon>Araneae</taxon>
        <taxon>Araneomorphae</taxon>
        <taxon>Entelegynae</taxon>
        <taxon>Araneoidea</taxon>
        <taxon>Araneidae</taxon>
        <taxon>Caerostris</taxon>
    </lineage>
</organism>
<dbReference type="Proteomes" id="UP001054945">
    <property type="component" value="Unassembled WGS sequence"/>
</dbReference>
<proteinExistence type="predicted"/>
<protein>
    <submittedName>
        <fullName evidence="1">Uncharacterized protein</fullName>
    </submittedName>
</protein>
<name>A0AAV4TKN4_CAEEX</name>
<evidence type="ECO:0000313" key="1">
    <source>
        <dbReference type="EMBL" id="GIY45365.1"/>
    </source>
</evidence>
<reference evidence="1 2" key="1">
    <citation type="submission" date="2021-06" db="EMBL/GenBank/DDBJ databases">
        <title>Caerostris extrusa draft genome.</title>
        <authorList>
            <person name="Kono N."/>
            <person name="Arakawa K."/>
        </authorList>
    </citation>
    <scope>NUCLEOTIDE SEQUENCE [LARGE SCALE GENOMIC DNA]</scope>
</reference>
<dbReference type="AlphaFoldDB" id="A0AAV4TKN4"/>
<dbReference type="EMBL" id="BPLR01011261">
    <property type="protein sequence ID" value="GIY45365.1"/>
    <property type="molecule type" value="Genomic_DNA"/>
</dbReference>